<name>A0A517Y070_9BACT</name>
<feature type="signal peptide" evidence="1">
    <location>
        <begin position="1"/>
        <end position="20"/>
    </location>
</feature>
<accession>A0A517Y070</accession>
<evidence type="ECO:0000313" key="2">
    <source>
        <dbReference type="EMBL" id="QDU23154.1"/>
    </source>
</evidence>
<evidence type="ECO:0000256" key="1">
    <source>
        <dbReference type="SAM" id="SignalP"/>
    </source>
</evidence>
<keyword evidence="3" id="KW-1185">Reference proteome</keyword>
<organism evidence="2 3">
    <name type="scientific">Urbifossiella limnaea</name>
    <dbReference type="NCBI Taxonomy" id="2528023"/>
    <lineage>
        <taxon>Bacteria</taxon>
        <taxon>Pseudomonadati</taxon>
        <taxon>Planctomycetota</taxon>
        <taxon>Planctomycetia</taxon>
        <taxon>Gemmatales</taxon>
        <taxon>Gemmataceae</taxon>
        <taxon>Urbifossiella</taxon>
    </lineage>
</organism>
<gene>
    <name evidence="2" type="ORF">ETAA1_51460</name>
</gene>
<reference evidence="2 3" key="1">
    <citation type="submission" date="2019-02" db="EMBL/GenBank/DDBJ databases">
        <title>Deep-cultivation of Planctomycetes and their phenomic and genomic characterization uncovers novel biology.</title>
        <authorList>
            <person name="Wiegand S."/>
            <person name="Jogler M."/>
            <person name="Boedeker C."/>
            <person name="Pinto D."/>
            <person name="Vollmers J."/>
            <person name="Rivas-Marin E."/>
            <person name="Kohn T."/>
            <person name="Peeters S.H."/>
            <person name="Heuer A."/>
            <person name="Rast P."/>
            <person name="Oberbeckmann S."/>
            <person name="Bunk B."/>
            <person name="Jeske O."/>
            <person name="Meyerdierks A."/>
            <person name="Storesund J.E."/>
            <person name="Kallscheuer N."/>
            <person name="Luecker S."/>
            <person name="Lage O.M."/>
            <person name="Pohl T."/>
            <person name="Merkel B.J."/>
            <person name="Hornburger P."/>
            <person name="Mueller R.-W."/>
            <person name="Bruemmer F."/>
            <person name="Labrenz M."/>
            <person name="Spormann A.M."/>
            <person name="Op den Camp H."/>
            <person name="Overmann J."/>
            <person name="Amann R."/>
            <person name="Jetten M.S.M."/>
            <person name="Mascher T."/>
            <person name="Medema M.H."/>
            <person name="Devos D.P."/>
            <person name="Kaster A.-K."/>
            <person name="Ovreas L."/>
            <person name="Rohde M."/>
            <person name="Galperin M.Y."/>
            <person name="Jogler C."/>
        </authorList>
    </citation>
    <scope>NUCLEOTIDE SEQUENCE [LARGE SCALE GENOMIC DNA]</scope>
    <source>
        <strain evidence="2 3">ETA_A1</strain>
    </source>
</reference>
<dbReference type="AlphaFoldDB" id="A0A517Y070"/>
<dbReference type="EMBL" id="CP036273">
    <property type="protein sequence ID" value="QDU23154.1"/>
    <property type="molecule type" value="Genomic_DNA"/>
</dbReference>
<evidence type="ECO:0000313" key="3">
    <source>
        <dbReference type="Proteomes" id="UP000319576"/>
    </source>
</evidence>
<dbReference type="RefSeq" id="WP_145243252.1">
    <property type="nucleotide sequence ID" value="NZ_CP036273.1"/>
</dbReference>
<protein>
    <submittedName>
        <fullName evidence="2">Uncharacterized protein</fullName>
    </submittedName>
</protein>
<keyword evidence="1" id="KW-0732">Signal</keyword>
<proteinExistence type="predicted"/>
<feature type="chain" id="PRO_5021947028" evidence="1">
    <location>
        <begin position="21"/>
        <end position="118"/>
    </location>
</feature>
<sequence length="118" mass="11311" precursor="true">MGKLIAILAASAAVAGGATFAVFHHLDPNNCPLSGCKTAQVRCCDTPTEAAASPAEMTVAAAGPVALFTEGTVPVSTDAKPAGCPACAARAAAACCTDGATSRPTSVAAVVGPAAAVR</sequence>
<dbReference type="Proteomes" id="UP000319576">
    <property type="component" value="Chromosome"/>
</dbReference>
<dbReference type="KEGG" id="uli:ETAA1_51460"/>